<sequence>MHAPGPEGCIDYVTNLFLRYADDRLRYHNLQHTQAVAARSGEMAAFYRLAPGERSTLCIAAWFHDTGQLTGPPDGHEARSVALFHDFCRQRPLPPSWVEQVEGCINATRLPQRPVNLLQEIICDADTWNLGTPGFAATDTLLREEMNLRLGHRSDRWDENTLTLLEQHRFFTAYAQQRLAQGKQQNIERIRARLEGTR</sequence>
<dbReference type="InterPro" id="IPR003607">
    <property type="entry name" value="HD/PDEase_dom"/>
</dbReference>
<dbReference type="Proteomes" id="UP000295164">
    <property type="component" value="Unassembled WGS sequence"/>
</dbReference>
<name>A0A4V2WM44_9BACT</name>
<evidence type="ECO:0000313" key="1">
    <source>
        <dbReference type="EMBL" id="TCZ66302.1"/>
    </source>
</evidence>
<comment type="caution">
    <text evidence="1">The sequence shown here is derived from an EMBL/GenBank/DDBJ whole genome shotgun (WGS) entry which is preliminary data.</text>
</comment>
<dbReference type="SUPFAM" id="SSF109604">
    <property type="entry name" value="HD-domain/PDEase-like"/>
    <property type="match status" value="1"/>
</dbReference>
<dbReference type="RefSeq" id="WP_131853970.1">
    <property type="nucleotide sequence ID" value="NZ_SKFH01000045.1"/>
</dbReference>
<keyword evidence="1" id="KW-0378">Hydrolase</keyword>
<dbReference type="CDD" id="cd00077">
    <property type="entry name" value="HDc"/>
    <property type="match status" value="1"/>
</dbReference>
<dbReference type="AlphaFoldDB" id="A0A4V2WM44"/>
<protein>
    <submittedName>
        <fullName evidence="1">Metal-dependent phosphohydrolase</fullName>
    </submittedName>
</protein>
<keyword evidence="2" id="KW-1185">Reference proteome</keyword>
<gene>
    <name evidence="1" type="ORF">E0486_16925</name>
</gene>
<reference evidence="1 2" key="1">
    <citation type="submission" date="2019-03" db="EMBL/GenBank/DDBJ databases">
        <authorList>
            <person name="Kim M.K.M."/>
        </authorList>
    </citation>
    <scope>NUCLEOTIDE SEQUENCE [LARGE SCALE GENOMIC DNA]</scope>
    <source>
        <strain evidence="1 2">17J68-15</strain>
    </source>
</reference>
<dbReference type="EMBL" id="SKFH01000045">
    <property type="protein sequence ID" value="TCZ66302.1"/>
    <property type="molecule type" value="Genomic_DNA"/>
</dbReference>
<evidence type="ECO:0000313" key="2">
    <source>
        <dbReference type="Proteomes" id="UP000295164"/>
    </source>
</evidence>
<dbReference type="OrthoDB" id="5728337at2"/>
<accession>A0A4V2WM44</accession>
<dbReference type="Gene3D" id="1.10.3210.10">
    <property type="entry name" value="Hypothetical protein af1432"/>
    <property type="match status" value="1"/>
</dbReference>
<proteinExistence type="predicted"/>
<dbReference type="GO" id="GO:0016787">
    <property type="term" value="F:hydrolase activity"/>
    <property type="evidence" value="ECO:0007669"/>
    <property type="project" value="UniProtKB-KW"/>
</dbReference>
<organism evidence="1 2">
    <name type="scientific">Flaviaesturariibacter aridisoli</name>
    <dbReference type="NCBI Taxonomy" id="2545761"/>
    <lineage>
        <taxon>Bacteria</taxon>
        <taxon>Pseudomonadati</taxon>
        <taxon>Bacteroidota</taxon>
        <taxon>Chitinophagia</taxon>
        <taxon>Chitinophagales</taxon>
        <taxon>Chitinophagaceae</taxon>
        <taxon>Flaviaestuariibacter</taxon>
    </lineage>
</organism>